<sequence length="180" mass="19834">MFWVVISFSIKPQQCVLMYFFLLLSNLKTTASKKPILLSTVCLPRRSLLFTEMADNTHTTVVTTTPQQYPQQPIALPGPSQGVPYQSATLQPGFAAQYGYPAQPMPTSPYHGQAFPPGPPPLYLEAIGPAYSSQPIPYSQVEFTHGQPAYPLKPLDQQQPDAPPASTAFQSTYKCLNQRS</sequence>
<protein>
    <submittedName>
        <fullName evidence="2">Uncharacterized protein</fullName>
    </submittedName>
</protein>
<proteinExistence type="predicted"/>
<accession>A0AAZ1Y590</accession>
<name>A0AAZ1Y590_OREAU</name>
<feature type="region of interest" description="Disordered" evidence="1">
    <location>
        <begin position="147"/>
        <end position="170"/>
    </location>
</feature>
<evidence type="ECO:0000313" key="3">
    <source>
        <dbReference type="Proteomes" id="UP000472276"/>
    </source>
</evidence>
<evidence type="ECO:0000256" key="1">
    <source>
        <dbReference type="SAM" id="MobiDB-lite"/>
    </source>
</evidence>
<dbReference type="Proteomes" id="UP000472276">
    <property type="component" value="Unassembled WGS sequence"/>
</dbReference>
<dbReference type="AlphaFoldDB" id="A0AAZ1Y590"/>
<reference evidence="2" key="3">
    <citation type="submission" date="2025-09" db="UniProtKB">
        <authorList>
            <consortium name="Ensembl"/>
        </authorList>
    </citation>
    <scope>IDENTIFICATION</scope>
</reference>
<reference evidence="3" key="1">
    <citation type="submission" date="2020-03" db="EMBL/GenBank/DDBJ databases">
        <title>Evolution of repeat sequences and sex chromosomes of tilapia species revealed by chromosome-level genomes.</title>
        <authorList>
            <person name="Xu L."/>
            <person name="Tao W."/>
            <person name="Wang D."/>
            <person name="Zhou Q."/>
        </authorList>
    </citation>
    <scope>NUCLEOTIDE SEQUENCE [LARGE SCALE GENOMIC DNA]</scope>
    <source>
        <strain evidence="3">Israel</strain>
    </source>
</reference>
<dbReference type="Ensembl" id="ENSOABT00000068378.1">
    <property type="protein sequence ID" value="ENSOABP00000075059.1"/>
    <property type="gene ID" value="ENSOABG00000027455.1"/>
</dbReference>
<reference evidence="2" key="2">
    <citation type="submission" date="2025-08" db="UniProtKB">
        <authorList>
            <consortium name="Ensembl"/>
        </authorList>
    </citation>
    <scope>IDENTIFICATION</scope>
</reference>
<evidence type="ECO:0000313" key="2">
    <source>
        <dbReference type="Ensembl" id="ENSOABP00000075059.1"/>
    </source>
</evidence>
<keyword evidence="3" id="KW-1185">Reference proteome</keyword>
<organism evidence="2 3">
    <name type="scientific">Oreochromis aureus</name>
    <name type="common">Israeli tilapia</name>
    <name type="synonym">Chromis aureus</name>
    <dbReference type="NCBI Taxonomy" id="47969"/>
    <lineage>
        <taxon>Eukaryota</taxon>
        <taxon>Metazoa</taxon>
        <taxon>Chordata</taxon>
        <taxon>Craniata</taxon>
        <taxon>Vertebrata</taxon>
        <taxon>Euteleostomi</taxon>
        <taxon>Actinopterygii</taxon>
        <taxon>Neopterygii</taxon>
        <taxon>Teleostei</taxon>
        <taxon>Neoteleostei</taxon>
        <taxon>Acanthomorphata</taxon>
        <taxon>Ovalentaria</taxon>
        <taxon>Cichlomorphae</taxon>
        <taxon>Cichliformes</taxon>
        <taxon>Cichlidae</taxon>
        <taxon>African cichlids</taxon>
        <taxon>Pseudocrenilabrinae</taxon>
        <taxon>Oreochromini</taxon>
        <taxon>Oreochromis</taxon>
    </lineage>
</organism>